<dbReference type="Proteomes" id="UP000234331">
    <property type="component" value="Unassembled WGS sequence"/>
</dbReference>
<dbReference type="PANTHER" id="PTHR43767:SF1">
    <property type="entry name" value="NONRIBOSOMAL PEPTIDE SYNTHASE PES1 (EUROFUNG)-RELATED"/>
    <property type="match status" value="1"/>
</dbReference>
<feature type="domain" description="AMP-binding enzyme C-terminal" evidence="2">
    <location>
        <begin position="419"/>
        <end position="493"/>
    </location>
</feature>
<dbReference type="InterPro" id="IPR042099">
    <property type="entry name" value="ANL_N_sf"/>
</dbReference>
<accession>A0A2I2KNE6</accession>
<organism evidence="3 4">
    <name type="scientific">Frankia canadensis</name>
    <dbReference type="NCBI Taxonomy" id="1836972"/>
    <lineage>
        <taxon>Bacteria</taxon>
        <taxon>Bacillati</taxon>
        <taxon>Actinomycetota</taxon>
        <taxon>Actinomycetes</taxon>
        <taxon>Frankiales</taxon>
        <taxon>Frankiaceae</taxon>
        <taxon>Frankia</taxon>
    </lineage>
</organism>
<gene>
    <name evidence="3" type="ORF">FRACA_1750003</name>
</gene>
<dbReference type="Pfam" id="PF13193">
    <property type="entry name" value="AMP-binding_C"/>
    <property type="match status" value="1"/>
</dbReference>
<dbReference type="EMBL" id="FZMO01000085">
    <property type="protein sequence ID" value="SNQ47176.1"/>
    <property type="molecule type" value="Genomic_DNA"/>
</dbReference>
<evidence type="ECO:0000259" key="2">
    <source>
        <dbReference type="Pfam" id="PF13193"/>
    </source>
</evidence>
<dbReference type="InterPro" id="IPR050237">
    <property type="entry name" value="ATP-dep_AMP-bd_enzyme"/>
</dbReference>
<dbReference type="OrthoDB" id="9803968at2"/>
<evidence type="ECO:0000259" key="1">
    <source>
        <dbReference type="Pfam" id="PF00501"/>
    </source>
</evidence>
<sequence>MPATRLTFGDVLRDHRRSYPDRVALVDGDTRLTWPELDDRVNRLANALRGAGVGQDDRVLWLGQNSSRVYELLGAAAKLGAMVCPGYWRWSPAEMAFAIDDFSPTVIIWQDTEIGETVRAARERATHQALWIQHDAAGPGTYEDFLASGDATDPDLEISPDSALLVIYTAAITGRQCGSLITQNNLISMGVSVAGVGDIDADAVFLNTGPMFHIGNFQFFGIPTFLVAGTNVVLRRVDAQEVLTVLEAEHVTHAYLMPATIAELIKLNEADEKDLSALHATFAGPLWNGVIKDDPSRFARYGGGIGQGYGQTELTGMQILRGFGLGGANAGRPNPLLQIRLLDADGNEVPDGEPGEICARGDVVHLGYWNRPEVNAERWAHGWWHTRDLGRREPDGSITFVGTLTRMIKSGAENIFPAEVEQALTRHPAVREAAVIGIPNERWLQDVKAVVVLADGATATEAELIEHVRGEIATYKKPKTIEFTEAIPRTAAGATDYEALDAAYGGGNYPGGTSLGAGR</sequence>
<dbReference type="Gene3D" id="3.40.50.12780">
    <property type="entry name" value="N-terminal domain of ligase-like"/>
    <property type="match status" value="1"/>
</dbReference>
<dbReference type="InterPro" id="IPR045851">
    <property type="entry name" value="AMP-bd_C_sf"/>
</dbReference>
<dbReference type="GO" id="GO:0016878">
    <property type="term" value="F:acid-thiol ligase activity"/>
    <property type="evidence" value="ECO:0007669"/>
    <property type="project" value="UniProtKB-ARBA"/>
</dbReference>
<dbReference type="InterPro" id="IPR025110">
    <property type="entry name" value="AMP-bd_C"/>
</dbReference>
<dbReference type="SUPFAM" id="SSF56801">
    <property type="entry name" value="Acetyl-CoA synthetase-like"/>
    <property type="match status" value="1"/>
</dbReference>
<dbReference type="InterPro" id="IPR000873">
    <property type="entry name" value="AMP-dep_synth/lig_dom"/>
</dbReference>
<dbReference type="PANTHER" id="PTHR43767">
    <property type="entry name" value="LONG-CHAIN-FATTY-ACID--COA LIGASE"/>
    <property type="match status" value="1"/>
</dbReference>
<protein>
    <submittedName>
        <fullName evidence="3">Acyl-CoA synthetase</fullName>
    </submittedName>
</protein>
<evidence type="ECO:0000313" key="3">
    <source>
        <dbReference type="EMBL" id="SNQ47176.1"/>
    </source>
</evidence>
<evidence type="ECO:0000313" key="4">
    <source>
        <dbReference type="Proteomes" id="UP000234331"/>
    </source>
</evidence>
<proteinExistence type="predicted"/>
<reference evidence="3 4" key="1">
    <citation type="submission" date="2017-06" db="EMBL/GenBank/DDBJ databases">
        <authorList>
            <person name="Kim H.J."/>
            <person name="Triplett B.A."/>
        </authorList>
    </citation>
    <scope>NUCLEOTIDE SEQUENCE [LARGE SCALE GENOMIC DNA]</scope>
    <source>
        <strain evidence="3">FRACA_ARgP5</strain>
    </source>
</reference>
<dbReference type="Pfam" id="PF00501">
    <property type="entry name" value="AMP-binding"/>
    <property type="match status" value="1"/>
</dbReference>
<keyword evidence="4" id="KW-1185">Reference proteome</keyword>
<dbReference type="AlphaFoldDB" id="A0A2I2KNE6"/>
<feature type="domain" description="AMP-dependent synthetase/ligase" evidence="1">
    <location>
        <begin position="14"/>
        <end position="369"/>
    </location>
</feature>
<dbReference type="RefSeq" id="WP_101831073.1">
    <property type="nucleotide sequence ID" value="NZ_FZMO01000085.1"/>
</dbReference>
<dbReference type="Gene3D" id="3.30.300.30">
    <property type="match status" value="1"/>
</dbReference>
<name>A0A2I2KNE6_9ACTN</name>